<dbReference type="InterPro" id="IPR036612">
    <property type="entry name" value="KH_dom_type_1_sf"/>
</dbReference>
<dbReference type="Pfam" id="PF09005">
    <property type="entry name" value="FUBP_C"/>
    <property type="match status" value="1"/>
</dbReference>
<name>A0A914C2S4_9BILA</name>
<feature type="compositionally biased region" description="Polar residues" evidence="5">
    <location>
        <begin position="479"/>
        <end position="494"/>
    </location>
</feature>
<feature type="compositionally biased region" description="Low complexity" evidence="5">
    <location>
        <begin position="619"/>
        <end position="636"/>
    </location>
</feature>
<feature type="region of interest" description="Disordered" evidence="5">
    <location>
        <begin position="619"/>
        <end position="667"/>
    </location>
</feature>
<dbReference type="Proteomes" id="UP000887540">
    <property type="component" value="Unplaced"/>
</dbReference>
<dbReference type="GO" id="GO:0003723">
    <property type="term" value="F:RNA binding"/>
    <property type="evidence" value="ECO:0007669"/>
    <property type="project" value="UniProtKB-UniRule"/>
</dbReference>
<keyword evidence="2" id="KW-0677">Repeat</keyword>
<dbReference type="PROSITE" id="PS50084">
    <property type="entry name" value="KH_TYPE_1"/>
    <property type="match status" value="4"/>
</dbReference>
<dbReference type="WBParaSite" id="ACRNAN_Path_1598.g6216.t1">
    <property type="protein sequence ID" value="ACRNAN_Path_1598.g6216.t1"/>
    <property type="gene ID" value="ACRNAN_Path_1598.g6216"/>
</dbReference>
<dbReference type="SMART" id="SM00322">
    <property type="entry name" value="KH"/>
    <property type="match status" value="4"/>
</dbReference>
<dbReference type="InterPro" id="IPR004088">
    <property type="entry name" value="KH_dom_type_1"/>
</dbReference>
<feature type="region of interest" description="Disordered" evidence="5">
    <location>
        <begin position="18"/>
        <end position="62"/>
    </location>
</feature>
<dbReference type="Gene3D" id="3.30.1370.10">
    <property type="entry name" value="K Homology domain, type 1"/>
    <property type="match status" value="4"/>
</dbReference>
<evidence type="ECO:0000256" key="2">
    <source>
        <dbReference type="ARBA" id="ARBA00022737"/>
    </source>
</evidence>
<dbReference type="PANTHER" id="PTHR10288">
    <property type="entry name" value="KH DOMAIN CONTAINING RNA BINDING PROTEIN"/>
    <property type="match status" value="1"/>
</dbReference>
<sequence length="667" mass="70805">MSSGLIANQDAINDALRRARELAASSNPAQKRPNSSDDLNFRPAKKAMDGRMGGPNMGSQESGTEILEIPDSAVGLAMDGRMGGPNMGSQESGTEILEIPDSAVGLVIGRGGEQIAQIQLQSGCKVQMAQAGTPQGTRHVTLTGTGQQMEQAKAMINDVVSRANGGGGARGGPISNQFRPPGGFGQPNPGLAANRMSSIELVVTPDKCGLIIGKGGETIKSLQEQLGVKMLLVQESSAISGPKPLKISGQADKVENARRIVEQMLATNDVSAVHKGGLVGKSMGEVIVPRSAVGVIIGKGGEVIKRIANETGTKIQFKNDEDQNANERTAVIQGSPDQITRATQMISDLIFKSGGAGGGGMGGGSQIQETFYMHVPAGKTGLVIGKGGETIKQINGESGAHVELSRDPPPNQNEKIFVIKGTPYQIHHAKHLIRIKVGDVPQGTPVPPFQGPAQTFNLANGPIGNFGGGGDQFGGIPGVTNTSNSWNSNGFNQQPNDSIWTQYYQQQQQQPQQFPYVAPAQPVQTFMPQPQQFQPQPQPTLQQQQPLGGIQPLGTQQPQQAPMGMQVQPQVQPQQQQPAANQQANVNPQTGQPDYSAQWIEYYRSIGMHEQAALIEAQIKQQQQGGQPQQAQQQPQVMGNPMLGQAQPQQQMPQQQAVGGAYFYGRQ</sequence>
<organism evidence="7 8">
    <name type="scientific">Acrobeloides nanus</name>
    <dbReference type="NCBI Taxonomy" id="290746"/>
    <lineage>
        <taxon>Eukaryota</taxon>
        <taxon>Metazoa</taxon>
        <taxon>Ecdysozoa</taxon>
        <taxon>Nematoda</taxon>
        <taxon>Chromadorea</taxon>
        <taxon>Rhabditida</taxon>
        <taxon>Tylenchina</taxon>
        <taxon>Cephalobomorpha</taxon>
        <taxon>Cephaloboidea</taxon>
        <taxon>Cephalobidae</taxon>
        <taxon>Acrobeloides</taxon>
    </lineage>
</organism>
<protein>
    <submittedName>
        <fullName evidence="8">K Homology domain-containing protein</fullName>
    </submittedName>
</protein>
<evidence type="ECO:0000256" key="3">
    <source>
        <dbReference type="ARBA" id="ARBA00023242"/>
    </source>
</evidence>
<dbReference type="CDD" id="cd22399">
    <property type="entry name" value="KH-I_FUBP_rpt4"/>
    <property type="match status" value="1"/>
</dbReference>
<dbReference type="CDD" id="cd22398">
    <property type="entry name" value="KH-I_FUBP_rpt3"/>
    <property type="match status" value="1"/>
</dbReference>
<dbReference type="InterPro" id="IPR015096">
    <property type="entry name" value="FUBP_C"/>
</dbReference>
<evidence type="ECO:0000313" key="7">
    <source>
        <dbReference type="Proteomes" id="UP000887540"/>
    </source>
</evidence>
<feature type="domain" description="K Homology" evidence="6">
    <location>
        <begin position="91"/>
        <end position="161"/>
    </location>
</feature>
<feature type="compositionally biased region" description="Polar residues" evidence="5">
    <location>
        <begin position="25"/>
        <end position="38"/>
    </location>
</feature>
<evidence type="ECO:0000256" key="5">
    <source>
        <dbReference type="SAM" id="MobiDB-lite"/>
    </source>
</evidence>
<dbReference type="Pfam" id="PF00013">
    <property type="entry name" value="KH_1"/>
    <property type="match status" value="4"/>
</dbReference>
<feature type="compositionally biased region" description="Low complexity" evidence="5">
    <location>
        <begin position="528"/>
        <end position="589"/>
    </location>
</feature>
<comment type="subcellular location">
    <subcellularLocation>
        <location evidence="1">Nucleus</location>
    </subcellularLocation>
</comment>
<accession>A0A914C2S4</accession>
<feature type="compositionally biased region" description="Low complexity" evidence="5">
    <location>
        <begin position="645"/>
        <end position="657"/>
    </location>
</feature>
<dbReference type="AlphaFoldDB" id="A0A914C2S4"/>
<feature type="domain" description="K Homology" evidence="6">
    <location>
        <begin position="367"/>
        <end position="438"/>
    </location>
</feature>
<evidence type="ECO:0000259" key="6">
    <source>
        <dbReference type="SMART" id="SM00322"/>
    </source>
</evidence>
<feature type="region of interest" description="Disordered" evidence="5">
    <location>
        <begin position="528"/>
        <end position="592"/>
    </location>
</feature>
<proteinExistence type="predicted"/>
<reference evidence="8" key="1">
    <citation type="submission" date="2022-11" db="UniProtKB">
        <authorList>
            <consortium name="WormBaseParasite"/>
        </authorList>
    </citation>
    <scope>IDENTIFICATION</scope>
</reference>
<feature type="region of interest" description="Disordered" evidence="5">
    <location>
        <begin position="471"/>
        <end position="494"/>
    </location>
</feature>
<keyword evidence="7" id="KW-1185">Reference proteome</keyword>
<evidence type="ECO:0000256" key="1">
    <source>
        <dbReference type="ARBA" id="ARBA00004123"/>
    </source>
</evidence>
<keyword evidence="3" id="KW-0539">Nucleus</keyword>
<dbReference type="InterPro" id="IPR004087">
    <property type="entry name" value="KH_dom"/>
</dbReference>
<dbReference type="GO" id="GO:0005634">
    <property type="term" value="C:nucleus"/>
    <property type="evidence" value="ECO:0007669"/>
    <property type="project" value="UniProtKB-SubCell"/>
</dbReference>
<dbReference type="SUPFAM" id="SSF54791">
    <property type="entry name" value="Eukaryotic type KH-domain (KH-domain type I)"/>
    <property type="match status" value="4"/>
</dbReference>
<keyword evidence="4" id="KW-0694">RNA-binding</keyword>
<evidence type="ECO:0000313" key="8">
    <source>
        <dbReference type="WBParaSite" id="ACRNAN_Path_1598.g6216.t1"/>
    </source>
</evidence>
<dbReference type="GO" id="GO:0006355">
    <property type="term" value="P:regulation of DNA-templated transcription"/>
    <property type="evidence" value="ECO:0007669"/>
    <property type="project" value="InterPro"/>
</dbReference>
<feature type="domain" description="K Homology" evidence="6">
    <location>
        <begin position="195"/>
        <end position="266"/>
    </location>
</feature>
<evidence type="ECO:0000256" key="4">
    <source>
        <dbReference type="PROSITE-ProRule" id="PRU00117"/>
    </source>
</evidence>
<feature type="domain" description="K Homology" evidence="6">
    <location>
        <begin position="280"/>
        <end position="351"/>
    </location>
</feature>